<dbReference type="PROSITE" id="PS50977">
    <property type="entry name" value="HTH_TETR_2"/>
    <property type="match status" value="1"/>
</dbReference>
<dbReference type="Gene3D" id="1.10.357.10">
    <property type="entry name" value="Tetracycline Repressor, domain 2"/>
    <property type="match status" value="1"/>
</dbReference>
<evidence type="ECO:0000313" key="7">
    <source>
        <dbReference type="Proteomes" id="UP000186096"/>
    </source>
</evidence>
<evidence type="ECO:0000256" key="1">
    <source>
        <dbReference type="ARBA" id="ARBA00023015"/>
    </source>
</evidence>
<dbReference type="EMBL" id="FTNI01000003">
    <property type="protein sequence ID" value="SIQ69382.1"/>
    <property type="molecule type" value="Genomic_DNA"/>
</dbReference>
<proteinExistence type="predicted"/>
<dbReference type="Pfam" id="PF00440">
    <property type="entry name" value="TetR_N"/>
    <property type="match status" value="1"/>
</dbReference>
<dbReference type="PANTHER" id="PTHR30055:SF238">
    <property type="entry name" value="MYCOFACTOCIN BIOSYNTHESIS TRANSCRIPTIONAL REGULATOR MFTR-RELATED"/>
    <property type="match status" value="1"/>
</dbReference>
<protein>
    <submittedName>
        <fullName evidence="6">Transcriptional regulator, TetR family</fullName>
    </submittedName>
</protein>
<evidence type="ECO:0000259" key="5">
    <source>
        <dbReference type="PROSITE" id="PS50977"/>
    </source>
</evidence>
<name>A0A1N6UV82_9ACTN</name>
<dbReference type="GO" id="GO:0000976">
    <property type="term" value="F:transcription cis-regulatory region binding"/>
    <property type="evidence" value="ECO:0007669"/>
    <property type="project" value="TreeGrafter"/>
</dbReference>
<reference evidence="7" key="1">
    <citation type="submission" date="2017-01" db="EMBL/GenBank/DDBJ databases">
        <authorList>
            <person name="Varghese N."/>
            <person name="Submissions S."/>
        </authorList>
    </citation>
    <scope>NUCLEOTIDE SEQUENCE [LARGE SCALE GENOMIC DNA]</scope>
    <source>
        <strain evidence="7">ATCC 12950</strain>
    </source>
</reference>
<evidence type="ECO:0000256" key="2">
    <source>
        <dbReference type="ARBA" id="ARBA00023125"/>
    </source>
</evidence>
<keyword evidence="2 4" id="KW-0238">DNA-binding</keyword>
<dbReference type="PANTHER" id="PTHR30055">
    <property type="entry name" value="HTH-TYPE TRANSCRIPTIONAL REGULATOR RUTR"/>
    <property type="match status" value="1"/>
</dbReference>
<feature type="domain" description="HTH tetR-type" evidence="5">
    <location>
        <begin position="6"/>
        <end position="66"/>
    </location>
</feature>
<gene>
    <name evidence="6" type="ORF">SAMN05421833_103164</name>
</gene>
<dbReference type="InterPro" id="IPR050109">
    <property type="entry name" value="HTH-type_TetR-like_transc_reg"/>
</dbReference>
<dbReference type="STRING" id="58117.SAMN05421833_103164"/>
<keyword evidence="3" id="KW-0804">Transcription</keyword>
<keyword evidence="1" id="KW-0805">Transcription regulation</keyword>
<dbReference type="InterPro" id="IPR041347">
    <property type="entry name" value="MftR_C"/>
</dbReference>
<accession>A0A1N6UV82</accession>
<keyword evidence="7" id="KW-1185">Reference proteome</keyword>
<dbReference type="Proteomes" id="UP000186096">
    <property type="component" value="Unassembled WGS sequence"/>
</dbReference>
<dbReference type="GO" id="GO:0003700">
    <property type="term" value="F:DNA-binding transcription factor activity"/>
    <property type="evidence" value="ECO:0007669"/>
    <property type="project" value="TreeGrafter"/>
</dbReference>
<evidence type="ECO:0000256" key="3">
    <source>
        <dbReference type="ARBA" id="ARBA00023163"/>
    </source>
</evidence>
<evidence type="ECO:0000256" key="4">
    <source>
        <dbReference type="PROSITE-ProRule" id="PRU00335"/>
    </source>
</evidence>
<dbReference type="RefSeq" id="WP_076433420.1">
    <property type="nucleotide sequence ID" value="NZ_FTNI01000003.1"/>
</dbReference>
<dbReference type="Pfam" id="PF17754">
    <property type="entry name" value="TetR_C_14"/>
    <property type="match status" value="1"/>
</dbReference>
<dbReference type="PRINTS" id="PR00455">
    <property type="entry name" value="HTHTETR"/>
</dbReference>
<dbReference type="OrthoDB" id="4746440at2"/>
<sequence>MPRNGDEVRLRLQEAALELYLERGYDKTTTGDIAARAGVTERTFFRHFADKREVFFDGEAQLRDLLTGAVAAVPAGTKPLPTLRAAFHQTVPLIERNLPITQRRAPVIAATPALKERALAKSAALVAALTDALRARGVAEPIAALCAQVGMDTYSIAVRRWGADRTDDLHTHLDRAFTDLRLAANALK</sequence>
<dbReference type="InterPro" id="IPR009057">
    <property type="entry name" value="Homeodomain-like_sf"/>
</dbReference>
<dbReference type="AlphaFoldDB" id="A0A1N6UV82"/>
<dbReference type="SUPFAM" id="SSF46689">
    <property type="entry name" value="Homeodomain-like"/>
    <property type="match status" value="1"/>
</dbReference>
<organism evidence="6 7">
    <name type="scientific">Microbispora rosea</name>
    <dbReference type="NCBI Taxonomy" id="58117"/>
    <lineage>
        <taxon>Bacteria</taxon>
        <taxon>Bacillati</taxon>
        <taxon>Actinomycetota</taxon>
        <taxon>Actinomycetes</taxon>
        <taxon>Streptosporangiales</taxon>
        <taxon>Streptosporangiaceae</taxon>
        <taxon>Microbispora</taxon>
    </lineage>
</organism>
<dbReference type="InterPro" id="IPR023772">
    <property type="entry name" value="DNA-bd_HTH_TetR-type_CS"/>
</dbReference>
<dbReference type="PROSITE" id="PS01081">
    <property type="entry name" value="HTH_TETR_1"/>
    <property type="match status" value="1"/>
</dbReference>
<evidence type="ECO:0000313" key="6">
    <source>
        <dbReference type="EMBL" id="SIQ69382.1"/>
    </source>
</evidence>
<dbReference type="InterPro" id="IPR001647">
    <property type="entry name" value="HTH_TetR"/>
</dbReference>
<feature type="DNA-binding region" description="H-T-H motif" evidence="4">
    <location>
        <begin position="29"/>
        <end position="48"/>
    </location>
</feature>